<dbReference type="PROSITE" id="PS51910">
    <property type="entry name" value="GH18_2"/>
    <property type="match status" value="1"/>
</dbReference>
<dbReference type="Proteomes" id="UP000501690">
    <property type="component" value="Linkage Group LG10"/>
</dbReference>
<dbReference type="SUPFAM" id="SSF51445">
    <property type="entry name" value="(Trans)glycosidases"/>
    <property type="match status" value="1"/>
</dbReference>
<keyword evidence="3" id="KW-1185">Reference proteome</keyword>
<reference evidence="2 3" key="1">
    <citation type="submission" date="2019-04" db="EMBL/GenBank/DDBJ databases">
        <title>An improved genome assembly and genetic linkage map for asparagus bean, Vigna unguiculata ssp. sesquipedialis.</title>
        <authorList>
            <person name="Xia Q."/>
            <person name="Zhang R."/>
            <person name="Dong Y."/>
        </authorList>
    </citation>
    <scope>NUCLEOTIDE SEQUENCE [LARGE SCALE GENOMIC DNA]</scope>
    <source>
        <tissue evidence="2">Leaf</tissue>
    </source>
</reference>
<dbReference type="GO" id="GO:0005975">
    <property type="term" value="P:carbohydrate metabolic process"/>
    <property type="evidence" value="ECO:0007669"/>
    <property type="project" value="InterPro"/>
</dbReference>
<dbReference type="InterPro" id="IPR001223">
    <property type="entry name" value="Glyco_hydro18_cat"/>
</dbReference>
<dbReference type="Gene3D" id="3.20.20.80">
    <property type="entry name" value="Glycosidases"/>
    <property type="match status" value="1"/>
</dbReference>
<sequence length="261" mass="29749">MLSIFRQYTFDNSFEQVYFSNTVLKEYQIALTFATDYDELDQPTNGIFRPVWNLAQVTPEAIKRFKEKAGSMDVEVKVFISIGNRGNRHPFKSLDREAWIVNATDSLTRLIQEVNLQVDGIDVLYETIDASPDDFIYCVRGLIKNLKDNGVITVASISPTFSLNTDFYSTLYTSVPSLFDYVDYQFQTELDRVPDPTALAQRYDELTQIYPIRKLLAGYSAENADWATVSPIVFFLGAMDILQQKNAPGASIYYHNFSAPQ</sequence>
<accession>A0A4D6N6A9</accession>
<dbReference type="OrthoDB" id="1423910at2759"/>
<organism evidence="2 3">
    <name type="scientific">Vigna unguiculata</name>
    <name type="common">Cowpea</name>
    <dbReference type="NCBI Taxonomy" id="3917"/>
    <lineage>
        <taxon>Eukaryota</taxon>
        <taxon>Viridiplantae</taxon>
        <taxon>Streptophyta</taxon>
        <taxon>Embryophyta</taxon>
        <taxon>Tracheophyta</taxon>
        <taxon>Spermatophyta</taxon>
        <taxon>Magnoliopsida</taxon>
        <taxon>eudicotyledons</taxon>
        <taxon>Gunneridae</taxon>
        <taxon>Pentapetalae</taxon>
        <taxon>rosids</taxon>
        <taxon>fabids</taxon>
        <taxon>Fabales</taxon>
        <taxon>Fabaceae</taxon>
        <taxon>Papilionoideae</taxon>
        <taxon>50 kb inversion clade</taxon>
        <taxon>NPAAA clade</taxon>
        <taxon>indigoferoid/millettioid clade</taxon>
        <taxon>Phaseoleae</taxon>
        <taxon>Vigna</taxon>
    </lineage>
</organism>
<protein>
    <submittedName>
        <fullName evidence="2">Glycoside hydrolase superfamily</fullName>
    </submittedName>
</protein>
<dbReference type="EMBL" id="CP039354">
    <property type="protein sequence ID" value="QCE09276.1"/>
    <property type="molecule type" value="Genomic_DNA"/>
</dbReference>
<feature type="domain" description="GH18" evidence="1">
    <location>
        <begin position="1"/>
        <end position="261"/>
    </location>
</feature>
<dbReference type="Gramene" id="Vigun05g253500.1.v1.2">
    <property type="protein sequence ID" value="Vigun05g253500.1.v1.2.CDS.1"/>
    <property type="gene ID" value="Vigun05g253500.v1.2"/>
</dbReference>
<keyword evidence="2" id="KW-0378">Hydrolase</keyword>
<proteinExistence type="predicted"/>
<dbReference type="PANTHER" id="PTHR46476:SF12">
    <property type="entry name" value="RUBISCO-ASSOCIATED PROTEIN"/>
    <property type="match status" value="1"/>
</dbReference>
<dbReference type="PANTHER" id="PTHR46476">
    <property type="entry name" value="CHITINASE 2-LIKE"/>
    <property type="match status" value="1"/>
</dbReference>
<dbReference type="GO" id="GO:0016787">
    <property type="term" value="F:hydrolase activity"/>
    <property type="evidence" value="ECO:0007669"/>
    <property type="project" value="UniProtKB-KW"/>
</dbReference>
<evidence type="ECO:0000259" key="1">
    <source>
        <dbReference type="PROSITE" id="PS51910"/>
    </source>
</evidence>
<dbReference type="InterPro" id="IPR017853">
    <property type="entry name" value="GH"/>
</dbReference>
<gene>
    <name evidence="2" type="ORF">DEO72_LG10g495</name>
</gene>
<evidence type="ECO:0000313" key="2">
    <source>
        <dbReference type="EMBL" id="QCE09276.1"/>
    </source>
</evidence>
<dbReference type="AlphaFoldDB" id="A0A4D6N6A9"/>
<name>A0A4D6N6A9_VIGUN</name>
<evidence type="ECO:0000313" key="3">
    <source>
        <dbReference type="Proteomes" id="UP000501690"/>
    </source>
</evidence>